<organism evidence="1 2">
    <name type="scientific">Trichonephila inaurata madagascariensis</name>
    <dbReference type="NCBI Taxonomy" id="2747483"/>
    <lineage>
        <taxon>Eukaryota</taxon>
        <taxon>Metazoa</taxon>
        <taxon>Ecdysozoa</taxon>
        <taxon>Arthropoda</taxon>
        <taxon>Chelicerata</taxon>
        <taxon>Arachnida</taxon>
        <taxon>Araneae</taxon>
        <taxon>Araneomorphae</taxon>
        <taxon>Entelegynae</taxon>
        <taxon>Araneoidea</taxon>
        <taxon>Nephilidae</taxon>
        <taxon>Trichonephila</taxon>
        <taxon>Trichonephila inaurata</taxon>
    </lineage>
</organism>
<sequence>SHSYQSSYHFPLCTQVYYILPYIAPRREADDTIARVGLREGTVAISKWLLRLPLAVGGLFCHYISERKLFMALSIYEYGAEFIIAPRLCVLGGMYENT</sequence>
<keyword evidence="2" id="KW-1185">Reference proteome</keyword>
<accession>A0A8X6YSP3</accession>
<proteinExistence type="predicted"/>
<reference evidence="1" key="1">
    <citation type="submission" date="2020-08" db="EMBL/GenBank/DDBJ databases">
        <title>Multicomponent nature underlies the extraordinary mechanical properties of spider dragline silk.</title>
        <authorList>
            <person name="Kono N."/>
            <person name="Nakamura H."/>
            <person name="Mori M."/>
            <person name="Yoshida Y."/>
            <person name="Ohtoshi R."/>
            <person name="Malay A.D."/>
            <person name="Moran D.A.P."/>
            <person name="Tomita M."/>
            <person name="Numata K."/>
            <person name="Arakawa K."/>
        </authorList>
    </citation>
    <scope>NUCLEOTIDE SEQUENCE</scope>
</reference>
<comment type="caution">
    <text evidence="1">The sequence shown here is derived from an EMBL/GenBank/DDBJ whole genome shotgun (WGS) entry which is preliminary data.</text>
</comment>
<dbReference type="AlphaFoldDB" id="A0A8X6YSP3"/>
<name>A0A8X6YSP3_9ARAC</name>
<protein>
    <submittedName>
        <fullName evidence="1">Uncharacterized protein</fullName>
    </submittedName>
</protein>
<evidence type="ECO:0000313" key="2">
    <source>
        <dbReference type="Proteomes" id="UP000886998"/>
    </source>
</evidence>
<gene>
    <name evidence="1" type="ORF">TNIN_96131</name>
</gene>
<feature type="non-terminal residue" evidence="1">
    <location>
        <position position="1"/>
    </location>
</feature>
<evidence type="ECO:0000313" key="1">
    <source>
        <dbReference type="EMBL" id="GFY77738.1"/>
    </source>
</evidence>
<dbReference type="EMBL" id="BMAV01022624">
    <property type="protein sequence ID" value="GFY77738.1"/>
    <property type="molecule type" value="Genomic_DNA"/>
</dbReference>
<dbReference type="Proteomes" id="UP000886998">
    <property type="component" value="Unassembled WGS sequence"/>
</dbReference>